<name>A0A1I3S594_9HYPH</name>
<sequence>MKRAGIALACMTLCGTAHASGDVDYVEAYHACDEAAADQGFAKAGLPAEISDRVIRQIAGRWQGQDLIVMAVETSTGVVFCMTTLSYRVVHYKFDGRPVILQD</sequence>
<feature type="chain" id="PRO_5017388183" description="Peptidase propeptide and YPEB domain-containing protein" evidence="1">
    <location>
        <begin position="20"/>
        <end position="103"/>
    </location>
</feature>
<dbReference type="EMBL" id="FORF01000027">
    <property type="protein sequence ID" value="SFJ53808.1"/>
    <property type="molecule type" value="Genomic_DNA"/>
</dbReference>
<gene>
    <name evidence="2" type="ORF">SAMN03080618_03256</name>
</gene>
<evidence type="ECO:0008006" key="4">
    <source>
        <dbReference type="Google" id="ProtNLM"/>
    </source>
</evidence>
<accession>A0A1I3S594</accession>
<dbReference type="AlphaFoldDB" id="A0A1I3S594"/>
<dbReference type="RefSeq" id="WP_091524521.1">
    <property type="nucleotide sequence ID" value="NZ_FORF01000027.1"/>
</dbReference>
<dbReference type="Proteomes" id="UP000242763">
    <property type="component" value="Unassembled WGS sequence"/>
</dbReference>
<organism evidence="2 3">
    <name type="scientific">Aquamicrobium aerolatum DSM 21857</name>
    <dbReference type="NCBI Taxonomy" id="1121003"/>
    <lineage>
        <taxon>Bacteria</taxon>
        <taxon>Pseudomonadati</taxon>
        <taxon>Pseudomonadota</taxon>
        <taxon>Alphaproteobacteria</taxon>
        <taxon>Hyphomicrobiales</taxon>
        <taxon>Phyllobacteriaceae</taxon>
        <taxon>Aerobium</taxon>
    </lineage>
</organism>
<evidence type="ECO:0000313" key="3">
    <source>
        <dbReference type="Proteomes" id="UP000242763"/>
    </source>
</evidence>
<reference evidence="3" key="1">
    <citation type="submission" date="2016-10" db="EMBL/GenBank/DDBJ databases">
        <authorList>
            <person name="Varghese N."/>
            <person name="Submissions S."/>
        </authorList>
    </citation>
    <scope>NUCLEOTIDE SEQUENCE [LARGE SCALE GENOMIC DNA]</scope>
    <source>
        <strain evidence="3">DSM 21857</strain>
    </source>
</reference>
<keyword evidence="3" id="KW-1185">Reference proteome</keyword>
<evidence type="ECO:0000256" key="1">
    <source>
        <dbReference type="SAM" id="SignalP"/>
    </source>
</evidence>
<proteinExistence type="predicted"/>
<protein>
    <recommendedName>
        <fullName evidence="4">Peptidase propeptide and YPEB domain-containing protein</fullName>
    </recommendedName>
</protein>
<feature type="signal peptide" evidence="1">
    <location>
        <begin position="1"/>
        <end position="19"/>
    </location>
</feature>
<keyword evidence="1" id="KW-0732">Signal</keyword>
<evidence type="ECO:0000313" key="2">
    <source>
        <dbReference type="EMBL" id="SFJ53808.1"/>
    </source>
</evidence>